<protein>
    <submittedName>
        <fullName evidence="1">HAD family phosphatase</fullName>
    </submittedName>
</protein>
<dbReference type="InterPro" id="IPR006439">
    <property type="entry name" value="HAD-SF_hydro_IA"/>
</dbReference>
<dbReference type="PRINTS" id="PR00413">
    <property type="entry name" value="HADHALOGNASE"/>
</dbReference>
<dbReference type="NCBIfam" id="TIGR01549">
    <property type="entry name" value="HAD-SF-IA-v1"/>
    <property type="match status" value="1"/>
</dbReference>
<keyword evidence="2" id="KW-1185">Reference proteome</keyword>
<dbReference type="PANTHER" id="PTHR43611:SF3">
    <property type="entry name" value="FLAVIN MONONUCLEOTIDE HYDROLASE 1, CHLOROPLATIC"/>
    <property type="match status" value="1"/>
</dbReference>
<dbReference type="Proteomes" id="UP001207116">
    <property type="component" value="Unassembled WGS sequence"/>
</dbReference>
<organism evidence="1 2">
    <name type="scientific">Lentiprolixibacter aurantiacus</name>
    <dbReference type="NCBI Taxonomy" id="2993939"/>
    <lineage>
        <taxon>Bacteria</taxon>
        <taxon>Pseudomonadati</taxon>
        <taxon>Bacteroidota</taxon>
        <taxon>Flavobacteriia</taxon>
        <taxon>Flavobacteriales</taxon>
        <taxon>Flavobacteriaceae</taxon>
        <taxon>Lentiprolixibacter</taxon>
    </lineage>
</organism>
<dbReference type="EMBL" id="JAPFQP010000002">
    <property type="protein sequence ID" value="MCX2719366.1"/>
    <property type="molecule type" value="Genomic_DNA"/>
</dbReference>
<comment type="caution">
    <text evidence="1">The sequence shown here is derived from an EMBL/GenBank/DDBJ whole genome shotgun (WGS) entry which is preliminary data.</text>
</comment>
<dbReference type="AlphaFoldDB" id="A0AAE3MKK2"/>
<dbReference type="InterPro" id="IPR023214">
    <property type="entry name" value="HAD_sf"/>
</dbReference>
<dbReference type="SFLD" id="SFLDS00003">
    <property type="entry name" value="Haloacid_Dehalogenase"/>
    <property type="match status" value="1"/>
</dbReference>
<gene>
    <name evidence="1" type="ORF">OO016_07125</name>
</gene>
<name>A0AAE3MKK2_9FLAO</name>
<dbReference type="Pfam" id="PF00702">
    <property type="entry name" value="Hydrolase"/>
    <property type="match status" value="1"/>
</dbReference>
<dbReference type="Gene3D" id="3.40.50.1000">
    <property type="entry name" value="HAD superfamily/HAD-like"/>
    <property type="match status" value="1"/>
</dbReference>
<dbReference type="InterPro" id="IPR023198">
    <property type="entry name" value="PGP-like_dom2"/>
</dbReference>
<accession>A0AAE3MKK2</accession>
<sequence>MIKNIIFDFGDIFINLDKAATLRELNQLGMSEPDPELMHLFLAYEKGSFSTASFLERVKPFFPNVEDRQLISAWNAILLDFPDYRLEFLEALARSNSYRMFLLSNTNELHMTYVKESLGNSHFSRFANCFESVCLSHEMQMRKPEPEIFRYMLERFELQPNETFFVDDNLENTQSAAGLGIRVWHLNPGIEDIVDLSKKLSDA</sequence>
<evidence type="ECO:0000313" key="2">
    <source>
        <dbReference type="Proteomes" id="UP001207116"/>
    </source>
</evidence>
<dbReference type="RefSeq" id="WP_266012004.1">
    <property type="nucleotide sequence ID" value="NZ_JAPFQP010000002.1"/>
</dbReference>
<proteinExistence type="predicted"/>
<dbReference type="PANTHER" id="PTHR43611">
    <property type="entry name" value="ALPHA-D-GLUCOSE 1-PHOSPHATE PHOSPHATASE"/>
    <property type="match status" value="1"/>
</dbReference>
<dbReference type="SUPFAM" id="SSF56784">
    <property type="entry name" value="HAD-like"/>
    <property type="match status" value="1"/>
</dbReference>
<dbReference type="CDD" id="cd02603">
    <property type="entry name" value="HAD_sEH-N_like"/>
    <property type="match status" value="1"/>
</dbReference>
<evidence type="ECO:0000313" key="1">
    <source>
        <dbReference type="EMBL" id="MCX2719366.1"/>
    </source>
</evidence>
<dbReference type="SFLD" id="SFLDG01129">
    <property type="entry name" value="C1.5:_HAD__Beta-PGM__Phosphata"/>
    <property type="match status" value="1"/>
</dbReference>
<dbReference type="Gene3D" id="1.10.150.240">
    <property type="entry name" value="Putative phosphatase, domain 2"/>
    <property type="match status" value="1"/>
</dbReference>
<dbReference type="NCBIfam" id="TIGR01509">
    <property type="entry name" value="HAD-SF-IA-v3"/>
    <property type="match status" value="1"/>
</dbReference>
<dbReference type="InterPro" id="IPR036412">
    <property type="entry name" value="HAD-like_sf"/>
</dbReference>
<reference evidence="1" key="1">
    <citation type="submission" date="2022-11" db="EMBL/GenBank/DDBJ databases">
        <title>The characterization of three novel Bacteroidetes species and genomic analysis of their roles in tidal elemental geochemical cycles.</title>
        <authorList>
            <person name="Ma K.-J."/>
        </authorList>
    </citation>
    <scope>NUCLEOTIDE SEQUENCE</scope>
    <source>
        <strain evidence="1">M415</strain>
    </source>
</reference>